<evidence type="ECO:0000259" key="2">
    <source>
        <dbReference type="Pfam" id="PF00582"/>
    </source>
</evidence>
<dbReference type="Pfam" id="PF00582">
    <property type="entry name" value="Usp"/>
    <property type="match status" value="1"/>
</dbReference>
<dbReference type="InterPro" id="IPR014729">
    <property type="entry name" value="Rossmann-like_a/b/a_fold"/>
</dbReference>
<dbReference type="EMBL" id="JAVRFI010000005">
    <property type="protein sequence ID" value="MDT0449739.1"/>
    <property type="molecule type" value="Genomic_DNA"/>
</dbReference>
<evidence type="ECO:0000313" key="3">
    <source>
        <dbReference type="EMBL" id="MDT0449739.1"/>
    </source>
</evidence>
<evidence type="ECO:0000313" key="4">
    <source>
        <dbReference type="Proteomes" id="UP001180531"/>
    </source>
</evidence>
<organism evidence="3 4">
    <name type="scientific">Streptomyces hesseae</name>
    <dbReference type="NCBI Taxonomy" id="3075519"/>
    <lineage>
        <taxon>Bacteria</taxon>
        <taxon>Bacillati</taxon>
        <taxon>Actinomycetota</taxon>
        <taxon>Actinomycetes</taxon>
        <taxon>Kitasatosporales</taxon>
        <taxon>Streptomycetaceae</taxon>
        <taxon>Streptomyces</taxon>
    </lineage>
</organism>
<feature type="domain" description="UspA" evidence="2">
    <location>
        <begin position="5"/>
        <end position="147"/>
    </location>
</feature>
<protein>
    <submittedName>
        <fullName evidence="3">Universal stress protein</fullName>
    </submittedName>
</protein>
<dbReference type="InterPro" id="IPR006016">
    <property type="entry name" value="UspA"/>
</dbReference>
<dbReference type="CDD" id="cd00293">
    <property type="entry name" value="USP-like"/>
    <property type="match status" value="1"/>
</dbReference>
<dbReference type="Proteomes" id="UP001180531">
    <property type="component" value="Unassembled WGS sequence"/>
</dbReference>
<dbReference type="PANTHER" id="PTHR46553">
    <property type="entry name" value="ADENINE NUCLEOTIDE ALPHA HYDROLASES-LIKE SUPERFAMILY PROTEIN"/>
    <property type="match status" value="1"/>
</dbReference>
<dbReference type="InterPro" id="IPR006015">
    <property type="entry name" value="Universal_stress_UspA"/>
</dbReference>
<dbReference type="SUPFAM" id="SSF52402">
    <property type="entry name" value="Adenine nucleotide alpha hydrolases-like"/>
    <property type="match status" value="1"/>
</dbReference>
<dbReference type="PANTHER" id="PTHR46553:SF3">
    <property type="entry name" value="ADENINE NUCLEOTIDE ALPHA HYDROLASES-LIKE SUPERFAMILY PROTEIN"/>
    <property type="match status" value="1"/>
</dbReference>
<comment type="similarity">
    <text evidence="1">Belongs to the universal stress protein A family.</text>
</comment>
<name>A0ABU2SL77_9ACTN</name>
<dbReference type="RefSeq" id="WP_311610215.1">
    <property type="nucleotide sequence ID" value="NZ_JAVRFI010000005.1"/>
</dbReference>
<comment type="caution">
    <text evidence="3">The sequence shown here is derived from an EMBL/GenBank/DDBJ whole genome shotgun (WGS) entry which is preliminary data.</text>
</comment>
<dbReference type="Gene3D" id="3.40.50.620">
    <property type="entry name" value="HUPs"/>
    <property type="match status" value="1"/>
</dbReference>
<evidence type="ECO:0000256" key="1">
    <source>
        <dbReference type="ARBA" id="ARBA00008791"/>
    </source>
</evidence>
<keyword evidence="4" id="KW-1185">Reference proteome</keyword>
<proteinExistence type="inferred from homology"/>
<sequence>MNRTVRRVVVGVDGSAHSLAALRKAAQEARRHHATLRPVLVYSSPMGDYIDTLWPPDPRTARELDRAAYRRLVDSCERALGGLPADVRCAPTTAFGPPAPLLVQASGEDGDVLVVGDGGHGALHRLLKGSVSRYCLRHCDCPVMVVPPAGD</sequence>
<dbReference type="PRINTS" id="PR01438">
    <property type="entry name" value="UNVRSLSTRESS"/>
</dbReference>
<accession>A0ABU2SL77</accession>
<gene>
    <name evidence="3" type="ORF">RM609_11735</name>
</gene>
<reference evidence="3" key="1">
    <citation type="submission" date="2024-05" db="EMBL/GenBank/DDBJ databases">
        <title>30 novel species of actinomycetes from the DSMZ collection.</title>
        <authorList>
            <person name="Nouioui I."/>
        </authorList>
    </citation>
    <scope>NUCLEOTIDE SEQUENCE</scope>
    <source>
        <strain evidence="3">DSM 40473</strain>
    </source>
</reference>